<dbReference type="KEGG" id="stri:C7M71_005350"/>
<proteinExistence type="predicted"/>
<feature type="binding site" evidence="5">
    <location>
        <position position="129"/>
    </location>
    <ligand>
        <name>Mg(2+)</name>
        <dbReference type="ChEBI" id="CHEBI:18420"/>
    </ligand>
</feature>
<name>A0A345STA8_9ACTN</name>
<comment type="cofactor">
    <cofactor evidence="1">
        <name>Mg(2+)</name>
        <dbReference type="ChEBI" id="CHEBI:18420"/>
    </cofactor>
</comment>
<dbReference type="PANTHER" id="PTHR32308:SF0">
    <property type="entry name" value="HPCH_HPAI ALDOLASE_CITRATE LYASE DOMAIN-CONTAINING PROTEIN"/>
    <property type="match status" value="1"/>
</dbReference>
<dbReference type="PANTHER" id="PTHR32308">
    <property type="entry name" value="LYASE BETA SUBUNIT, PUTATIVE (AFU_ORTHOLOGUE AFUA_4G13030)-RELATED"/>
    <property type="match status" value="1"/>
</dbReference>
<dbReference type="EMBL" id="CP031264">
    <property type="protein sequence ID" value="AXI76963.1"/>
    <property type="molecule type" value="Genomic_DNA"/>
</dbReference>
<reference evidence="8" key="1">
    <citation type="submission" date="2018-07" db="EMBL/GenBank/DDBJ databases">
        <title>Streptacidiphilus bronchialis DSM 106435 chromosome.</title>
        <authorList>
            <person name="Batra D."/>
            <person name="Gulvik C.A."/>
        </authorList>
    </citation>
    <scope>NUCLEOTIDE SEQUENCE [LARGE SCALE GENOMIC DNA]</scope>
    <source>
        <strain evidence="8">DSM 106435</strain>
    </source>
</reference>
<dbReference type="InterPro" id="IPR040442">
    <property type="entry name" value="Pyrv_kinase-like_dom_sf"/>
</dbReference>
<dbReference type="InterPro" id="IPR005000">
    <property type="entry name" value="Aldolase/citrate-lyase_domain"/>
</dbReference>
<keyword evidence="7" id="KW-0456">Lyase</keyword>
<dbReference type="Gene3D" id="3.20.20.60">
    <property type="entry name" value="Phosphoenolpyruvate-binding domains"/>
    <property type="match status" value="1"/>
</dbReference>
<evidence type="ECO:0000256" key="4">
    <source>
        <dbReference type="PIRSR" id="PIRSR015582-1"/>
    </source>
</evidence>
<dbReference type="InterPro" id="IPR015813">
    <property type="entry name" value="Pyrv/PenolPyrv_kinase-like_dom"/>
</dbReference>
<evidence type="ECO:0000256" key="3">
    <source>
        <dbReference type="ARBA" id="ARBA00022842"/>
    </source>
</evidence>
<keyword evidence="8" id="KW-1185">Reference proteome</keyword>
<feature type="binding site" evidence="5">
    <location>
        <position position="155"/>
    </location>
    <ligand>
        <name>Mg(2+)</name>
        <dbReference type="ChEBI" id="CHEBI:18420"/>
    </ligand>
</feature>
<dbReference type="OrthoDB" id="5172636at2"/>
<evidence type="ECO:0000313" key="8">
    <source>
        <dbReference type="Proteomes" id="UP000249340"/>
    </source>
</evidence>
<evidence type="ECO:0000259" key="6">
    <source>
        <dbReference type="Pfam" id="PF03328"/>
    </source>
</evidence>
<keyword evidence="3 5" id="KW-0460">Magnesium</keyword>
<evidence type="ECO:0000256" key="1">
    <source>
        <dbReference type="ARBA" id="ARBA00001946"/>
    </source>
</evidence>
<dbReference type="AlphaFoldDB" id="A0A345STA8"/>
<dbReference type="GO" id="GO:0000287">
    <property type="term" value="F:magnesium ion binding"/>
    <property type="evidence" value="ECO:0007669"/>
    <property type="project" value="TreeGrafter"/>
</dbReference>
<evidence type="ECO:0000256" key="5">
    <source>
        <dbReference type="PIRSR" id="PIRSR015582-2"/>
    </source>
</evidence>
<dbReference type="RefSeq" id="WP_111489344.1">
    <property type="nucleotide sequence ID" value="NZ_CP031264.1"/>
</dbReference>
<dbReference type="PIRSF" id="PIRSF015582">
    <property type="entry name" value="Cit_lyase_B"/>
    <property type="match status" value="1"/>
</dbReference>
<dbReference type="GO" id="GO:0016829">
    <property type="term" value="F:lyase activity"/>
    <property type="evidence" value="ECO:0007669"/>
    <property type="project" value="UniProtKB-KW"/>
</dbReference>
<protein>
    <submittedName>
        <fullName evidence="7">CoA ester lyase</fullName>
    </submittedName>
</protein>
<gene>
    <name evidence="7" type="ORF">C7M71_005350</name>
</gene>
<keyword evidence="2 5" id="KW-0479">Metal-binding</keyword>
<accession>A0A345STA8</accession>
<dbReference type="GO" id="GO:0006107">
    <property type="term" value="P:oxaloacetate metabolic process"/>
    <property type="evidence" value="ECO:0007669"/>
    <property type="project" value="TreeGrafter"/>
</dbReference>
<evidence type="ECO:0000256" key="2">
    <source>
        <dbReference type="ARBA" id="ARBA00022723"/>
    </source>
</evidence>
<feature type="domain" description="HpcH/HpaI aldolase/citrate lyase" evidence="6">
    <location>
        <begin position="25"/>
        <end position="221"/>
    </location>
</feature>
<sequence>MSASSPDWPGTAWLITPATAGPHRFDAALRSGADVWLLDLEDSVPPDSKESARRAALAFLAGPSASGAPQVGLRLNAPGTLAGMEDLVALARAGAGGHLLLIPKVESARDVTLVADVLAGGVRLWALIESPRAVQRLPQILEVAPLDGVVFGAADYAAAAGRPLGSAALDWVRAAVAQAASAAGIPAIDSPCFDLADPTTLQAEAEFARDLGYCGKGAVHPDQIEAIRAAFAPTDAQLAKARQVVTAAQSADGGITTVDGRMIGPPLVEAARALTARHSDPSGGTR</sequence>
<feature type="binding site" evidence="4">
    <location>
        <position position="74"/>
    </location>
    <ligand>
        <name>substrate</name>
    </ligand>
</feature>
<organism evidence="7 8">
    <name type="scientific">Peterkaempfera bronchialis</name>
    <dbReference type="NCBI Taxonomy" id="2126346"/>
    <lineage>
        <taxon>Bacteria</taxon>
        <taxon>Bacillati</taxon>
        <taxon>Actinomycetota</taxon>
        <taxon>Actinomycetes</taxon>
        <taxon>Kitasatosporales</taxon>
        <taxon>Streptomycetaceae</taxon>
        <taxon>Peterkaempfera</taxon>
    </lineage>
</organism>
<dbReference type="Pfam" id="PF03328">
    <property type="entry name" value="HpcH_HpaI"/>
    <property type="match status" value="1"/>
</dbReference>
<dbReference type="InterPro" id="IPR011206">
    <property type="entry name" value="Citrate_lyase_beta/mcl1/mcl2"/>
</dbReference>
<dbReference type="SUPFAM" id="SSF51621">
    <property type="entry name" value="Phosphoenolpyruvate/pyruvate domain"/>
    <property type="match status" value="1"/>
</dbReference>
<feature type="binding site" evidence="4">
    <location>
        <position position="129"/>
    </location>
    <ligand>
        <name>substrate</name>
    </ligand>
</feature>
<dbReference type="Proteomes" id="UP000249340">
    <property type="component" value="Chromosome"/>
</dbReference>
<evidence type="ECO:0000313" key="7">
    <source>
        <dbReference type="EMBL" id="AXI76963.1"/>
    </source>
</evidence>